<accession>A0ACC1YBE0</accession>
<gene>
    <name evidence="1" type="ORF">OWV82_008643</name>
</gene>
<dbReference type="Proteomes" id="UP001164539">
    <property type="component" value="Chromosome 4"/>
</dbReference>
<comment type="caution">
    <text evidence="1">The sequence shown here is derived from an EMBL/GenBank/DDBJ whole genome shotgun (WGS) entry which is preliminary data.</text>
</comment>
<reference evidence="1 2" key="1">
    <citation type="journal article" date="2023" name="Science">
        <title>Complex scaffold remodeling in plant triterpene biosynthesis.</title>
        <authorList>
            <person name="De La Pena R."/>
            <person name="Hodgson H."/>
            <person name="Liu J.C."/>
            <person name="Stephenson M.J."/>
            <person name="Martin A.C."/>
            <person name="Owen C."/>
            <person name="Harkess A."/>
            <person name="Leebens-Mack J."/>
            <person name="Jimenez L.E."/>
            <person name="Osbourn A."/>
            <person name="Sattely E.S."/>
        </authorList>
    </citation>
    <scope>NUCLEOTIDE SEQUENCE [LARGE SCALE GENOMIC DNA]</scope>
    <source>
        <strain evidence="2">cv. JPN11</strain>
        <tissue evidence="1">Leaf</tissue>
    </source>
</reference>
<evidence type="ECO:0000313" key="1">
    <source>
        <dbReference type="EMBL" id="KAJ4720890.1"/>
    </source>
</evidence>
<organism evidence="1 2">
    <name type="scientific">Melia azedarach</name>
    <name type="common">Chinaberry tree</name>
    <dbReference type="NCBI Taxonomy" id="155640"/>
    <lineage>
        <taxon>Eukaryota</taxon>
        <taxon>Viridiplantae</taxon>
        <taxon>Streptophyta</taxon>
        <taxon>Embryophyta</taxon>
        <taxon>Tracheophyta</taxon>
        <taxon>Spermatophyta</taxon>
        <taxon>Magnoliopsida</taxon>
        <taxon>eudicotyledons</taxon>
        <taxon>Gunneridae</taxon>
        <taxon>Pentapetalae</taxon>
        <taxon>rosids</taxon>
        <taxon>malvids</taxon>
        <taxon>Sapindales</taxon>
        <taxon>Meliaceae</taxon>
        <taxon>Melia</taxon>
    </lineage>
</organism>
<name>A0ACC1YBE0_MELAZ</name>
<sequence length="82" mass="9091">MVKPEGFQLLLVLLLIVAVSQCSCRVVKATRATILNHQLGYSKTFATQLGVVCKCCDGEKGECRSTWEGSCSKLQCLPWKFH</sequence>
<keyword evidence="2" id="KW-1185">Reference proteome</keyword>
<evidence type="ECO:0000313" key="2">
    <source>
        <dbReference type="Proteomes" id="UP001164539"/>
    </source>
</evidence>
<proteinExistence type="predicted"/>
<dbReference type="EMBL" id="CM051397">
    <property type="protein sequence ID" value="KAJ4720890.1"/>
    <property type="molecule type" value="Genomic_DNA"/>
</dbReference>
<protein>
    <submittedName>
        <fullName evidence="1">Fibropellin-1 like</fullName>
    </submittedName>
</protein>